<dbReference type="Pfam" id="PF18962">
    <property type="entry name" value="Por_Secre_tail"/>
    <property type="match status" value="1"/>
</dbReference>
<feature type="domain" description="Secretion system C-terminal sorting" evidence="2">
    <location>
        <begin position="485"/>
        <end position="550"/>
    </location>
</feature>
<dbReference type="Pfam" id="PF00657">
    <property type="entry name" value="Lipase_GDSL"/>
    <property type="match status" value="1"/>
</dbReference>
<comment type="caution">
    <text evidence="3">The sequence shown here is derived from an EMBL/GenBank/DDBJ whole genome shotgun (WGS) entry which is preliminary data.</text>
</comment>
<dbReference type="SUPFAM" id="SSF52058">
    <property type="entry name" value="L domain-like"/>
    <property type="match status" value="1"/>
</dbReference>
<dbReference type="Pfam" id="PF13306">
    <property type="entry name" value="LRR_5"/>
    <property type="match status" value="1"/>
</dbReference>
<organism evidence="3 4">
    <name type="scientific">Polaribacter sejongensis</name>
    <dbReference type="NCBI Taxonomy" id="985043"/>
    <lineage>
        <taxon>Bacteria</taxon>
        <taxon>Pseudomonadati</taxon>
        <taxon>Bacteroidota</taxon>
        <taxon>Flavobacteriia</taxon>
        <taxon>Flavobacteriales</taxon>
        <taxon>Flavobacteriaceae</taxon>
    </lineage>
</organism>
<evidence type="ECO:0000313" key="4">
    <source>
        <dbReference type="Proteomes" id="UP001228636"/>
    </source>
</evidence>
<dbReference type="RefSeq" id="WP_261973016.1">
    <property type="nucleotide sequence ID" value="NZ_CP103460.1"/>
</dbReference>
<dbReference type="InterPro" id="IPR036514">
    <property type="entry name" value="SGNH_hydro_sf"/>
</dbReference>
<dbReference type="GO" id="GO:0016788">
    <property type="term" value="F:hydrolase activity, acting on ester bonds"/>
    <property type="evidence" value="ECO:0007669"/>
    <property type="project" value="InterPro"/>
</dbReference>
<dbReference type="InterPro" id="IPR032675">
    <property type="entry name" value="LRR_dom_sf"/>
</dbReference>
<dbReference type="NCBIfam" id="TIGR04183">
    <property type="entry name" value="Por_Secre_tail"/>
    <property type="match status" value="1"/>
</dbReference>
<dbReference type="InterPro" id="IPR026444">
    <property type="entry name" value="Secre_tail"/>
</dbReference>
<dbReference type="EMBL" id="JAUFQH010000001">
    <property type="protein sequence ID" value="MDN3617860.1"/>
    <property type="molecule type" value="Genomic_DNA"/>
</dbReference>
<dbReference type="InterPro" id="IPR001087">
    <property type="entry name" value="GDSL"/>
</dbReference>
<dbReference type="Gene3D" id="3.40.50.1110">
    <property type="entry name" value="SGNH hydrolase"/>
    <property type="match status" value="1"/>
</dbReference>
<sequence>MNEFKTTFLTSLFFIAFLFIGFEAKSQTLQVLEEGTAGNTTGQMLSRINSSVFANNPTTTIVLGGTNDFTNIGKLNSVSVFETNIRSIVDQIIADGGDLILMTIPPVIESIFLSDKDESLWTDGPNNLIIQGNEVLKKIAVEKNIVLVDLYALFNNNPSLFSNDGVHQTEAGSQQIANLLYDVFVDKGFSTTKIICFGDSITNRYPSFLYNTLLPLVGPQTVGDTFTVGDFSYIVTGTSPNEIKLTSSTASGSFSIPASATDSATSTIYNLTEIGKNVFLSNKNIGAVVVPDGVITLGENAFNSSSVTSVVLPNSLKTIVFRAFRGAFNLTSLTLPNSITTVGDQVWHSSGLTDIVFPSSVTSVGTHTFYLSNNLISATLGSSMPAITNRMFYQTQVKELTVPASITTFDEGSWTGSGITKLIVEGTTPAIINSAWAGSAANITAYVPSASLAIYKAAPIWENMTILDATTLSTISLKKDLDFSIYPNPSNEVISIKSKDLTNLNVTVLDVNGRVLLKTTKNQFNISKLTSGVYFIRVKSGNSESVKRFVKR</sequence>
<gene>
    <name evidence="3" type="ORF">QWY81_00165</name>
</gene>
<evidence type="ECO:0000256" key="1">
    <source>
        <dbReference type="ARBA" id="ARBA00022729"/>
    </source>
</evidence>
<dbReference type="Proteomes" id="UP001228636">
    <property type="component" value="Unassembled WGS sequence"/>
</dbReference>
<dbReference type="Gene3D" id="3.80.10.10">
    <property type="entry name" value="Ribonuclease Inhibitor"/>
    <property type="match status" value="1"/>
</dbReference>
<dbReference type="InterPro" id="IPR051532">
    <property type="entry name" value="Ester_Hydrolysis_Enzymes"/>
</dbReference>
<protein>
    <submittedName>
        <fullName evidence="3">Leucine-rich repeat protein</fullName>
    </submittedName>
</protein>
<dbReference type="PANTHER" id="PTHR30383">
    <property type="entry name" value="THIOESTERASE 1/PROTEASE 1/LYSOPHOSPHOLIPASE L1"/>
    <property type="match status" value="1"/>
</dbReference>
<evidence type="ECO:0000313" key="3">
    <source>
        <dbReference type="EMBL" id="MDN3617860.1"/>
    </source>
</evidence>
<evidence type="ECO:0000259" key="2">
    <source>
        <dbReference type="Pfam" id="PF18962"/>
    </source>
</evidence>
<reference evidence="3 4" key="1">
    <citation type="journal article" date="2014" name="Int. J. Syst. Evol. Microbiol.">
        <title>Complete genome sequence of Corynebacterium casei LMG S-19264T (=DSM 44701T), isolated from a smear-ripened cheese.</title>
        <authorList>
            <consortium name="US DOE Joint Genome Institute (JGI-PGF)"/>
            <person name="Walter F."/>
            <person name="Albersmeier A."/>
            <person name="Kalinowski J."/>
            <person name="Ruckert C."/>
        </authorList>
    </citation>
    <scope>NUCLEOTIDE SEQUENCE [LARGE SCALE GENOMIC DNA]</scope>
    <source>
        <strain evidence="3 4">CECT 8670</strain>
    </source>
</reference>
<dbReference type="InterPro" id="IPR026906">
    <property type="entry name" value="LRR_5"/>
</dbReference>
<dbReference type="SUPFAM" id="SSF52266">
    <property type="entry name" value="SGNH hydrolase"/>
    <property type="match status" value="1"/>
</dbReference>
<accession>A0AAJ1QTH7</accession>
<keyword evidence="1" id="KW-0732">Signal</keyword>
<proteinExistence type="predicted"/>
<dbReference type="AlphaFoldDB" id="A0AAJ1QTH7"/>
<name>A0AAJ1QTH7_9FLAO</name>